<evidence type="ECO:0000313" key="3">
    <source>
        <dbReference type="EMBL" id="ONM59824.1"/>
    </source>
</evidence>
<sequence>MNQTNPVTKKLQCCLLLVVVLATGKQLQVRRGRRGQRGEDREEDPHQEVHRPRGQYLQGRRRGTRDGGEAPPEHGEAEGDDRQRHLRGRGGPLPGLPGRNPQAARRGEQHRAGLTAGTNNQMDIAAPPLHHSFLPHRRRRRHLRSDLLLGSFFFRSLED</sequence>
<feature type="signal peptide" evidence="2">
    <location>
        <begin position="1"/>
        <end position="24"/>
    </location>
</feature>
<proteinExistence type="predicted"/>
<protein>
    <submittedName>
        <fullName evidence="3">Uncharacterized protein</fullName>
    </submittedName>
</protein>
<dbReference type="AlphaFoldDB" id="A0A1D6IK84"/>
<dbReference type="EMBL" id="CM007650">
    <property type="protein sequence ID" value="ONM59826.1"/>
    <property type="molecule type" value="Genomic_DNA"/>
</dbReference>
<dbReference type="EMBL" id="CM007650">
    <property type="protein sequence ID" value="ONM59822.1"/>
    <property type="molecule type" value="Genomic_DNA"/>
</dbReference>
<dbReference type="EMBL" id="CM007650">
    <property type="protein sequence ID" value="ONM59824.1"/>
    <property type="molecule type" value="Genomic_DNA"/>
</dbReference>
<dbReference type="EMBL" id="CM007650">
    <property type="protein sequence ID" value="ONM59827.1"/>
    <property type="molecule type" value="Genomic_DNA"/>
</dbReference>
<feature type="compositionally biased region" description="Basic and acidic residues" evidence="1">
    <location>
        <begin position="64"/>
        <end position="83"/>
    </location>
</feature>
<dbReference type="EMBL" id="CM007650">
    <property type="protein sequence ID" value="ONM59819.1"/>
    <property type="molecule type" value="Genomic_DNA"/>
</dbReference>
<organism evidence="3">
    <name type="scientific">Zea mays</name>
    <name type="common">Maize</name>
    <dbReference type="NCBI Taxonomy" id="4577"/>
    <lineage>
        <taxon>Eukaryota</taxon>
        <taxon>Viridiplantae</taxon>
        <taxon>Streptophyta</taxon>
        <taxon>Embryophyta</taxon>
        <taxon>Tracheophyta</taxon>
        <taxon>Spermatophyta</taxon>
        <taxon>Magnoliopsida</taxon>
        <taxon>Liliopsida</taxon>
        <taxon>Poales</taxon>
        <taxon>Poaceae</taxon>
        <taxon>PACMAD clade</taxon>
        <taxon>Panicoideae</taxon>
        <taxon>Andropogonodae</taxon>
        <taxon>Andropogoneae</taxon>
        <taxon>Tripsacinae</taxon>
        <taxon>Zea</taxon>
    </lineage>
</organism>
<gene>
    <name evidence="3" type="ORF">ZEAMMB73_Zm00001d022190</name>
</gene>
<feature type="chain" id="PRO_5010805374" evidence="2">
    <location>
        <begin position="25"/>
        <end position="159"/>
    </location>
</feature>
<name>A0A1D6IK84_MAIZE</name>
<keyword evidence="2" id="KW-0732">Signal</keyword>
<accession>A0A1D6IK84</accession>
<reference evidence="3" key="1">
    <citation type="submission" date="2015-12" db="EMBL/GenBank/DDBJ databases">
        <title>Update maize B73 reference genome by single molecule sequencing technologies.</title>
        <authorList>
            <consortium name="Maize Genome Sequencing Project"/>
            <person name="Ware D."/>
        </authorList>
    </citation>
    <scope>NUCLEOTIDE SEQUENCE [LARGE SCALE GENOMIC DNA]</scope>
    <source>
        <tissue evidence="3">Seedling</tissue>
    </source>
</reference>
<evidence type="ECO:0000256" key="1">
    <source>
        <dbReference type="SAM" id="MobiDB-lite"/>
    </source>
</evidence>
<feature type="region of interest" description="Disordered" evidence="1">
    <location>
        <begin position="26"/>
        <end position="110"/>
    </location>
</feature>
<evidence type="ECO:0000256" key="2">
    <source>
        <dbReference type="SAM" id="SignalP"/>
    </source>
</evidence>
<feature type="compositionally biased region" description="Basic and acidic residues" evidence="1">
    <location>
        <begin position="36"/>
        <end position="51"/>
    </location>
</feature>